<evidence type="ECO:0008006" key="12">
    <source>
        <dbReference type="Google" id="ProtNLM"/>
    </source>
</evidence>
<evidence type="ECO:0000313" key="11">
    <source>
        <dbReference type="Proteomes" id="UP001642483"/>
    </source>
</evidence>
<name>A0ABP0GWG8_CLALP</name>
<dbReference type="PROSITE" id="PS00411">
    <property type="entry name" value="KINESIN_MOTOR_1"/>
    <property type="match status" value="1"/>
</dbReference>
<feature type="compositionally biased region" description="Low complexity" evidence="7">
    <location>
        <begin position="1006"/>
        <end position="1017"/>
    </location>
</feature>
<dbReference type="CDD" id="cd22709">
    <property type="entry name" value="FHA_KIF28P"/>
    <property type="match status" value="1"/>
</dbReference>
<dbReference type="EMBL" id="CAWYQH010000152">
    <property type="protein sequence ID" value="CAK8695890.1"/>
    <property type="molecule type" value="Genomic_DNA"/>
</dbReference>
<dbReference type="SMART" id="SM00129">
    <property type="entry name" value="KISc"/>
    <property type="match status" value="1"/>
</dbReference>
<evidence type="ECO:0000256" key="6">
    <source>
        <dbReference type="SAM" id="Coils"/>
    </source>
</evidence>
<dbReference type="SUPFAM" id="SSF52540">
    <property type="entry name" value="P-loop containing nucleoside triphosphate hydrolases"/>
    <property type="match status" value="1"/>
</dbReference>
<dbReference type="Pfam" id="PF00225">
    <property type="entry name" value="Kinesin"/>
    <property type="match status" value="1"/>
</dbReference>
<dbReference type="PANTHER" id="PTHR47117">
    <property type="entry name" value="STAR-RELATED LIPID TRANSFER PROTEIN 9"/>
    <property type="match status" value="1"/>
</dbReference>
<keyword evidence="2 5" id="KW-0067">ATP-binding</keyword>
<evidence type="ECO:0000313" key="10">
    <source>
        <dbReference type="EMBL" id="CAK8695890.1"/>
    </source>
</evidence>
<evidence type="ECO:0000256" key="4">
    <source>
        <dbReference type="ARBA" id="ARBA00023175"/>
    </source>
</evidence>
<dbReference type="SMART" id="SM00240">
    <property type="entry name" value="FHA"/>
    <property type="match status" value="1"/>
</dbReference>
<dbReference type="Pfam" id="PF12423">
    <property type="entry name" value="KIF1B"/>
    <property type="match status" value="1"/>
</dbReference>
<dbReference type="PRINTS" id="PR00380">
    <property type="entry name" value="KINESINHEAVY"/>
</dbReference>
<evidence type="ECO:0000256" key="5">
    <source>
        <dbReference type="PROSITE-ProRule" id="PRU00283"/>
    </source>
</evidence>
<keyword evidence="4 5" id="KW-0505">Motor protein</keyword>
<dbReference type="Proteomes" id="UP001642483">
    <property type="component" value="Unassembled WGS sequence"/>
</dbReference>
<keyword evidence="11" id="KW-1185">Reference proteome</keyword>
<dbReference type="PROSITE" id="PS50006">
    <property type="entry name" value="FHA_DOMAIN"/>
    <property type="match status" value="1"/>
</dbReference>
<feature type="region of interest" description="Disordered" evidence="7">
    <location>
        <begin position="988"/>
        <end position="1055"/>
    </location>
</feature>
<evidence type="ECO:0000259" key="9">
    <source>
        <dbReference type="PROSITE" id="PS50067"/>
    </source>
</evidence>
<dbReference type="Gene3D" id="3.40.850.10">
    <property type="entry name" value="Kinesin motor domain"/>
    <property type="match status" value="1"/>
</dbReference>
<evidence type="ECO:0000256" key="1">
    <source>
        <dbReference type="ARBA" id="ARBA00022741"/>
    </source>
</evidence>
<protein>
    <recommendedName>
        <fullName evidence="12">Kinesin-like protein KIF28P</fullName>
    </recommendedName>
</protein>
<gene>
    <name evidence="10" type="ORF">CVLEPA_LOCUS29099</name>
</gene>
<dbReference type="Gene3D" id="2.60.200.20">
    <property type="match status" value="1"/>
</dbReference>
<dbReference type="InterPro" id="IPR022140">
    <property type="entry name" value="Kinesin-like_KIF1-typ"/>
</dbReference>
<comment type="caution">
    <text evidence="10">The sequence shown here is derived from an EMBL/GenBank/DDBJ whole genome shotgun (WGS) entry which is preliminary data.</text>
</comment>
<evidence type="ECO:0000256" key="7">
    <source>
        <dbReference type="SAM" id="MobiDB-lite"/>
    </source>
</evidence>
<dbReference type="InterPro" id="IPR027417">
    <property type="entry name" value="P-loop_NTPase"/>
</dbReference>
<evidence type="ECO:0000256" key="3">
    <source>
        <dbReference type="ARBA" id="ARBA00023054"/>
    </source>
</evidence>
<dbReference type="Pfam" id="PF00498">
    <property type="entry name" value="FHA"/>
    <property type="match status" value="1"/>
</dbReference>
<sequence>MTPSKGESVKVAVRVRPFNQREKDRSAKLIIRMEGPSTYIQNPETPNEEPKMFAFDYSYWSHDGYEDVDGVLEARTQKYATQRNVFDNLGQGVLDNAFEGYNCSLFAYGQTGSGKSFSMVGYGKNRGIVPITCDELFQAIQRATGNTKYEVTFSMLEIYNEQVRDLLTKDNPRGGLQVRQNPKLGLFYVEKLKKVAVGSYNEIERRMEEGTANRTVASTQMNATSSRAHTVVTITFDQIQKNEAGQETKKSSSINLVDLAGSERADSTGATGDRLKEGANINKSLSALGNVISALADLSMGKKKVLVPYRDSVLTKLLMSALGGNSKTIMIAALSPADINYDETLSTLRYADRAKKIKNKAVVNENPIDKLIRELREENERLKQAASGNLPLQNTQPGMNSEELEEMRRKMQEEIREQLLANQQLMDDNQGWDQKLTESRKEVELLEKEHGSTKINMPHFVNLNEDPMLSGVIHHPVVKGKVTLIGRKDADPKPNIVLTGLSIQKQHASVTYDNDEIVIKPGSTGARTKVNGAPLTGERKLEHHDRVLLGSNHLYIFVNPHKPDLMEGTPEVVDWDFAQKEIAEQSGFATAQAGMSKDQQKAQEQVLELLPMISEINAVSEELNKYRHFELVLISGGYQEEKDKGTKVMVKVKNLLNGNLWMWERGKFMNRRYMIQELYQKYIDGDEGYKNIKQDDDPFYDPTEDVMVGSANVFLQSLSYALDFDDKLVITDYKGQEEGSLYVTVTPCTANGQSLDEDSFIEEPQELLGKPYYFKIQIRTCEINNSRFTKGTYVKYKTYADEAIVKTRVVKETLSPEFNHSRVVAIPSVTQDHLDYFDNGSVTFFVYACQEDTPPNPSVKKLTTKELREMDGQMTAPMLRRQTGLPRMTVSDSQMKSEIHTLQKKFDRLDKKEKRIQEICKQWQDKPRDEQEFEAFMRAISAVAFSSGNKLKSRVRLINHRDSDAFSVYSFELTEDMKFISEPFGETIQEEEENESGSLREADLDVTNQQVQSVTVTDSANRSSTSDRPRSSGKIEAKNGKHSPNGKNSPTANGKVRIKGGVYCSQAVSSNSIIGSTTIQNFLLHDILPSIKHSLSS</sequence>
<dbReference type="InterPro" id="IPR000253">
    <property type="entry name" value="FHA_dom"/>
</dbReference>
<keyword evidence="3 6" id="KW-0175">Coiled coil</keyword>
<proteinExistence type="inferred from homology"/>
<feature type="compositionally biased region" description="Basic and acidic residues" evidence="7">
    <location>
        <begin position="1025"/>
        <end position="1039"/>
    </location>
</feature>
<dbReference type="InterPro" id="IPR036961">
    <property type="entry name" value="Kinesin_motor_dom_sf"/>
</dbReference>
<organism evidence="10 11">
    <name type="scientific">Clavelina lepadiformis</name>
    <name type="common">Light-bulb sea squirt</name>
    <name type="synonym">Ascidia lepadiformis</name>
    <dbReference type="NCBI Taxonomy" id="159417"/>
    <lineage>
        <taxon>Eukaryota</taxon>
        <taxon>Metazoa</taxon>
        <taxon>Chordata</taxon>
        <taxon>Tunicata</taxon>
        <taxon>Ascidiacea</taxon>
        <taxon>Aplousobranchia</taxon>
        <taxon>Clavelinidae</taxon>
        <taxon>Clavelina</taxon>
    </lineage>
</organism>
<feature type="domain" description="Kinesin motor" evidence="9">
    <location>
        <begin position="8"/>
        <end position="357"/>
    </location>
</feature>
<dbReference type="InterPro" id="IPR019821">
    <property type="entry name" value="Kinesin_motor_CS"/>
</dbReference>
<feature type="domain" description="FHA" evidence="8">
    <location>
        <begin position="483"/>
        <end position="535"/>
    </location>
</feature>
<comment type="similarity">
    <text evidence="5">Belongs to the TRAFAC class myosin-kinesin ATPase superfamily. Kinesin family.</text>
</comment>
<dbReference type="InterPro" id="IPR001752">
    <property type="entry name" value="Kinesin_motor_dom"/>
</dbReference>
<dbReference type="InterPro" id="IPR008984">
    <property type="entry name" value="SMAD_FHA_dom_sf"/>
</dbReference>
<feature type="binding site" evidence="5">
    <location>
        <begin position="109"/>
        <end position="116"/>
    </location>
    <ligand>
        <name>ATP</name>
        <dbReference type="ChEBI" id="CHEBI:30616"/>
    </ligand>
</feature>
<evidence type="ECO:0000259" key="8">
    <source>
        <dbReference type="PROSITE" id="PS50006"/>
    </source>
</evidence>
<accession>A0ABP0GWG8</accession>
<keyword evidence="1 5" id="KW-0547">Nucleotide-binding</keyword>
<dbReference type="PROSITE" id="PS50067">
    <property type="entry name" value="KINESIN_MOTOR_2"/>
    <property type="match status" value="1"/>
</dbReference>
<reference evidence="10 11" key="1">
    <citation type="submission" date="2024-02" db="EMBL/GenBank/DDBJ databases">
        <authorList>
            <person name="Daric V."/>
            <person name="Darras S."/>
        </authorList>
    </citation>
    <scope>NUCLEOTIDE SEQUENCE [LARGE SCALE GENOMIC DNA]</scope>
</reference>
<dbReference type="SUPFAM" id="SSF49879">
    <property type="entry name" value="SMAD/FHA domain"/>
    <property type="match status" value="1"/>
</dbReference>
<feature type="coiled-coil region" evidence="6">
    <location>
        <begin position="368"/>
        <end position="449"/>
    </location>
</feature>
<evidence type="ECO:0000256" key="2">
    <source>
        <dbReference type="ARBA" id="ARBA00022840"/>
    </source>
</evidence>